<dbReference type="PANTHER" id="PTHR46673">
    <property type="entry name" value="4F2 CELL-SURFACE ANTIGEN HEAVY CHAIN"/>
    <property type="match status" value="1"/>
</dbReference>
<comment type="similarity">
    <text evidence="2">Belongs to the glycosyl hydrolase 13 family.</text>
</comment>
<protein>
    <recommendedName>
        <fullName evidence="3">alpha-glucosidase</fullName>
        <ecNumber evidence="3">3.2.1.20</ecNumber>
    </recommendedName>
</protein>
<dbReference type="Pfam" id="PF16028">
    <property type="entry name" value="SLC3A2_N"/>
    <property type="match status" value="1"/>
</dbReference>
<accession>A0A834XQ29</accession>
<dbReference type="Gene3D" id="3.20.20.80">
    <property type="entry name" value="Glycosidases"/>
    <property type="match status" value="1"/>
</dbReference>
<evidence type="ECO:0000256" key="1">
    <source>
        <dbReference type="ARBA" id="ARBA00001657"/>
    </source>
</evidence>
<evidence type="ECO:0000256" key="5">
    <source>
        <dbReference type="ARBA" id="ARBA00023295"/>
    </source>
</evidence>
<keyword evidence="6" id="KW-0812">Transmembrane</keyword>
<dbReference type="SMART" id="SM00642">
    <property type="entry name" value="Aamy"/>
    <property type="match status" value="1"/>
</dbReference>
<dbReference type="EMBL" id="JACMRX010000004">
    <property type="protein sequence ID" value="KAF7990821.1"/>
    <property type="molecule type" value="Genomic_DNA"/>
</dbReference>
<dbReference type="GO" id="GO:0015180">
    <property type="term" value="F:L-alanine transmembrane transporter activity"/>
    <property type="evidence" value="ECO:0007669"/>
    <property type="project" value="TreeGrafter"/>
</dbReference>
<dbReference type="PANTHER" id="PTHR46673:SF1">
    <property type="entry name" value="4F2 CELL-SURFACE ANTIGEN HEAVY CHAIN"/>
    <property type="match status" value="1"/>
</dbReference>
<keyword evidence="4" id="KW-0325">Glycoprotein</keyword>
<evidence type="ECO:0000256" key="4">
    <source>
        <dbReference type="ARBA" id="ARBA00023180"/>
    </source>
</evidence>
<dbReference type="EC" id="3.2.1.20" evidence="3"/>
<dbReference type="InterPro" id="IPR031984">
    <property type="entry name" value="SLC3A2_N"/>
</dbReference>
<keyword evidence="5" id="KW-0378">Hydrolase</keyword>
<dbReference type="GO" id="GO:0004558">
    <property type="term" value="F:alpha-1,4-glucosidase activity"/>
    <property type="evidence" value="ECO:0007669"/>
    <property type="project" value="UniProtKB-EC"/>
</dbReference>
<feature type="transmembrane region" description="Helical" evidence="6">
    <location>
        <begin position="75"/>
        <end position="99"/>
    </location>
</feature>
<dbReference type="GO" id="GO:0016323">
    <property type="term" value="C:basolateral plasma membrane"/>
    <property type="evidence" value="ECO:0007669"/>
    <property type="project" value="TreeGrafter"/>
</dbReference>
<reference evidence="8 9" key="1">
    <citation type="submission" date="2020-08" db="EMBL/GenBank/DDBJ databases">
        <title>Aphidius gifuensis genome sequencing and assembly.</title>
        <authorList>
            <person name="Du Z."/>
        </authorList>
    </citation>
    <scope>NUCLEOTIDE SEQUENCE [LARGE SCALE GENOMIC DNA]</scope>
    <source>
        <strain evidence="8">YNYX2018</strain>
        <tissue evidence="8">Adults</tissue>
    </source>
</reference>
<gene>
    <name evidence="8" type="ORF">HCN44_000626</name>
</gene>
<dbReference type="GO" id="GO:1903801">
    <property type="term" value="P:L-leucine import across plasma membrane"/>
    <property type="evidence" value="ECO:0007669"/>
    <property type="project" value="TreeGrafter"/>
</dbReference>
<dbReference type="Pfam" id="PF00128">
    <property type="entry name" value="Alpha-amylase"/>
    <property type="match status" value="1"/>
</dbReference>
<dbReference type="Proteomes" id="UP000639338">
    <property type="component" value="Unassembled WGS sequence"/>
</dbReference>
<dbReference type="GO" id="GO:0016324">
    <property type="term" value="C:apical plasma membrane"/>
    <property type="evidence" value="ECO:0007669"/>
    <property type="project" value="TreeGrafter"/>
</dbReference>
<dbReference type="GO" id="GO:0015823">
    <property type="term" value="P:phenylalanine transport"/>
    <property type="evidence" value="ECO:0007669"/>
    <property type="project" value="TreeGrafter"/>
</dbReference>
<organism evidence="8 9">
    <name type="scientific">Aphidius gifuensis</name>
    <name type="common">Parasitoid wasp</name>
    <dbReference type="NCBI Taxonomy" id="684658"/>
    <lineage>
        <taxon>Eukaryota</taxon>
        <taxon>Metazoa</taxon>
        <taxon>Ecdysozoa</taxon>
        <taxon>Arthropoda</taxon>
        <taxon>Hexapoda</taxon>
        <taxon>Insecta</taxon>
        <taxon>Pterygota</taxon>
        <taxon>Neoptera</taxon>
        <taxon>Endopterygota</taxon>
        <taxon>Hymenoptera</taxon>
        <taxon>Apocrita</taxon>
        <taxon>Ichneumonoidea</taxon>
        <taxon>Braconidae</taxon>
        <taxon>Aphidiinae</taxon>
        <taxon>Aphidius</taxon>
    </lineage>
</organism>
<dbReference type="InterPro" id="IPR042280">
    <property type="entry name" value="SLC3A2"/>
</dbReference>
<dbReference type="GO" id="GO:0015190">
    <property type="term" value="F:L-leucine transmembrane transporter activity"/>
    <property type="evidence" value="ECO:0007669"/>
    <property type="project" value="TreeGrafter"/>
</dbReference>
<dbReference type="FunFam" id="3.90.400.10:FF:000001">
    <property type="entry name" value="Maltase A3, isoform A"/>
    <property type="match status" value="1"/>
</dbReference>
<proteinExistence type="inferred from homology"/>
<evidence type="ECO:0000313" key="9">
    <source>
        <dbReference type="Proteomes" id="UP000639338"/>
    </source>
</evidence>
<evidence type="ECO:0000256" key="3">
    <source>
        <dbReference type="ARBA" id="ARBA00012741"/>
    </source>
</evidence>
<dbReference type="OrthoDB" id="204980at2759"/>
<keyword evidence="9" id="KW-1185">Reference proteome</keyword>
<comment type="catalytic activity">
    <reaction evidence="1">
        <text>Hydrolysis of terminal, non-reducing (1-&gt;4)-linked alpha-D-glucose residues with release of alpha-D-glucose.</text>
        <dbReference type="EC" id="3.2.1.20"/>
    </reaction>
</comment>
<evidence type="ECO:0000313" key="8">
    <source>
        <dbReference type="EMBL" id="KAF7990821.1"/>
    </source>
</evidence>
<keyword evidence="5" id="KW-0326">Glycosidase</keyword>
<dbReference type="Gene3D" id="3.90.400.10">
    <property type="entry name" value="Oligo-1,6-glucosidase, Domain 2"/>
    <property type="match status" value="1"/>
</dbReference>
<dbReference type="InterPro" id="IPR006047">
    <property type="entry name" value="GH13_cat_dom"/>
</dbReference>
<evidence type="ECO:0000256" key="2">
    <source>
        <dbReference type="ARBA" id="ARBA00008061"/>
    </source>
</evidence>
<evidence type="ECO:0000256" key="6">
    <source>
        <dbReference type="SAM" id="Phobius"/>
    </source>
</evidence>
<keyword evidence="6" id="KW-0472">Membrane</keyword>
<sequence>MGKPDVTNQSDDEAKEKMLDDGKLTSACGTPEVIFMSENGKTKINDENLSQVLSGMCKEELMSYANNSFWIKLRWLLFIGFWILWFAMLAGAALIIIGAPKCTSTSTKKWWAKSPIVQLEPLNIIGKNNGISIEALLDNLKKQNIDIISLSSILSETSKNHVTDFNSLNSNITIKDLAYFIDAAKNRSQKVIMEFDINYSSINHSWFVNSIERIEPYTNYYIWSDGKNGTEPPNNWLSIKNGSAWEWNDKRKQYYLHQFEKTQPELNFSNPLVVDEFTKTLINWIKFGFNGFRLGGTQYLTEDPNKRDEIPIRGPARSQMYESFNHVHTKDRHADNILIIAKLRNAVENITNNEGLFAFKDDTGDDAIAIFDDNKVKINLPQRSNFISTIDNEITAETLQKGIIRATNGEWPGWNFNGDGASLRSRLGDSTADSLILMSLLLPGTPILKLNDCLNDTSAFPKVTAKRNEDTFLYGGFKPAIINGTVFTYIRIKSGHPGYLIAYQSSDNQVDIDVTSMPFKTSELTVLAHSRNYNRNVTSFAEKMSPKKIPISPKSTLILSFINGD</sequence>
<keyword evidence="6" id="KW-1133">Transmembrane helix</keyword>
<dbReference type="GO" id="GO:1904273">
    <property type="term" value="P:L-alanine import across plasma membrane"/>
    <property type="evidence" value="ECO:0007669"/>
    <property type="project" value="TreeGrafter"/>
</dbReference>
<feature type="domain" description="Glycosyl hydrolase family 13 catalytic" evidence="7">
    <location>
        <begin position="123"/>
        <end position="481"/>
    </location>
</feature>
<dbReference type="GO" id="GO:0015173">
    <property type="term" value="F:aromatic amino acid transmembrane transporter activity"/>
    <property type="evidence" value="ECO:0007669"/>
    <property type="project" value="TreeGrafter"/>
</dbReference>
<comment type="caution">
    <text evidence="8">The sequence shown here is derived from an EMBL/GenBank/DDBJ whole genome shotgun (WGS) entry which is preliminary data.</text>
</comment>
<name>A0A834XQ29_APHGI</name>
<dbReference type="InterPro" id="IPR017853">
    <property type="entry name" value="GH"/>
</dbReference>
<evidence type="ECO:0000259" key="7">
    <source>
        <dbReference type="SMART" id="SM00642"/>
    </source>
</evidence>
<dbReference type="InterPro" id="IPR045857">
    <property type="entry name" value="O16G_dom_2"/>
</dbReference>
<dbReference type="AlphaFoldDB" id="A0A834XQ29"/>
<dbReference type="GO" id="GO:0005975">
    <property type="term" value="P:carbohydrate metabolic process"/>
    <property type="evidence" value="ECO:0007669"/>
    <property type="project" value="InterPro"/>
</dbReference>
<dbReference type="SUPFAM" id="SSF51445">
    <property type="entry name" value="(Trans)glycosidases"/>
    <property type="match status" value="1"/>
</dbReference>